<dbReference type="AlphaFoldDB" id="A0A6J0PSH0"/>
<name>A0A6J0PSH0_ELAGV</name>
<reference evidence="4" key="1">
    <citation type="submission" date="2025-08" db="UniProtKB">
        <authorList>
            <consortium name="RefSeq"/>
        </authorList>
    </citation>
    <scope>IDENTIFICATION</scope>
</reference>
<keyword evidence="1" id="KW-0677">Repeat</keyword>
<evidence type="ECO:0000256" key="1">
    <source>
        <dbReference type="ARBA" id="ARBA00022737"/>
    </source>
</evidence>
<keyword evidence="3" id="KW-1185">Reference proteome</keyword>
<dbReference type="InterPro" id="IPR046960">
    <property type="entry name" value="PPR_At4g14850-like_plant"/>
</dbReference>
<dbReference type="GeneID" id="105059205"/>
<dbReference type="FunFam" id="1.25.40.10:FF:000694">
    <property type="entry name" value="Pentatricopeptide repeat-containing protein At3g50420"/>
    <property type="match status" value="1"/>
</dbReference>
<feature type="repeat" description="PPR" evidence="2">
    <location>
        <begin position="391"/>
        <end position="425"/>
    </location>
</feature>
<dbReference type="Proteomes" id="UP000504607">
    <property type="component" value="Chromosome 16"/>
</dbReference>
<sequence length="717" mass="79417">MASASGPFYYSCEGPLALVASSLLQRCTSPDTLRKARQLHALILIAIPPTSPPFLRNNLLSIYSKCSSLGDAQKVFDTMPTRNIVSYNAMISAYSKAPRHAHSALHLGQKMDFEGLKPNASTLSSLVQASSSLQDPWTGSAIHSRVVSCGFSNNVCVQTSLLGMYSNLGSVEAADRVFSEMGERDVIAWNSIILSNVKNDSIERGLQLFSSMLETGLVPNNSTFTIVLNACGRIVDQIRGRIIHAQMIKSDFLLDVPSQNALLDMYTSCGDIMTALSVFERIEIPDLVSWNSLIAGYSDVGDGEKAMEMFVQLQKMSLYGGPNPDEYTFAAVVSASASLPSIYYGKPLHSQIIKVGLEFCIFVGNTLINMYFMNDEPDSSRKLFNYIPEKDVIIWTEMIVGHSRLGEGELAIKYFYHMLEEGHKVDSFSLSSALNSSADLAALKQGEIIHSMVVKAGYESNMCVCGSLVDMYAKNGNIEGANSVFYRIANPDLKCWNSMIGGYGNHGNAEQAFKLFNEMVRRGLEPDHVTYVSLLSACSHCGLVEKGRFYWFCMLSDGIMPGLKHYTCLVSLLSRAGLLQEAEELIMRSPFINKSPELWRILLSSCIVFRNLALGVHAAEKVLILEPADYSTHILLSNLYASVGRWDAVAEMRKKIRGLMLEKEPGLSWIEIKNMVHVFSADDDSHVHVDDCRNELLRLQRNLKGWETSELYLLCSV</sequence>
<feature type="repeat" description="PPR" evidence="2">
    <location>
        <begin position="83"/>
        <end position="118"/>
    </location>
</feature>
<dbReference type="RefSeq" id="XP_019711034.1">
    <property type="nucleotide sequence ID" value="XM_019855475.2"/>
</dbReference>
<evidence type="ECO:0000256" key="2">
    <source>
        <dbReference type="PROSITE-ProRule" id="PRU00708"/>
    </source>
</evidence>
<evidence type="ECO:0000313" key="3">
    <source>
        <dbReference type="Proteomes" id="UP000504607"/>
    </source>
</evidence>
<dbReference type="PANTHER" id="PTHR24015:SF2017">
    <property type="entry name" value="PENTATRICOPEPTIDE REPEAT-CONTAINING PROTEIN"/>
    <property type="match status" value="1"/>
</dbReference>
<feature type="repeat" description="PPR" evidence="2">
    <location>
        <begin position="527"/>
        <end position="561"/>
    </location>
</feature>
<feature type="repeat" description="PPR" evidence="2">
    <location>
        <begin position="286"/>
        <end position="320"/>
    </location>
</feature>
<dbReference type="InterPro" id="IPR011990">
    <property type="entry name" value="TPR-like_helical_dom_sf"/>
</dbReference>
<dbReference type="FunFam" id="1.25.40.10:FF:000285">
    <property type="entry name" value="Pentatricopeptide repeat-containing protein, chloroplastic"/>
    <property type="match status" value="1"/>
</dbReference>
<dbReference type="GO" id="GO:0003723">
    <property type="term" value="F:RNA binding"/>
    <property type="evidence" value="ECO:0007669"/>
    <property type="project" value="InterPro"/>
</dbReference>
<dbReference type="PROSITE" id="PS51375">
    <property type="entry name" value="PPR"/>
    <property type="match status" value="6"/>
</dbReference>
<dbReference type="FunCoup" id="A0A6J0PSH0">
    <property type="interactions" value="927"/>
</dbReference>
<organism evidence="3 4">
    <name type="scientific">Elaeis guineensis var. tenera</name>
    <name type="common">Oil palm</name>
    <dbReference type="NCBI Taxonomy" id="51953"/>
    <lineage>
        <taxon>Eukaryota</taxon>
        <taxon>Viridiplantae</taxon>
        <taxon>Streptophyta</taxon>
        <taxon>Embryophyta</taxon>
        <taxon>Tracheophyta</taxon>
        <taxon>Spermatophyta</taxon>
        <taxon>Magnoliopsida</taxon>
        <taxon>Liliopsida</taxon>
        <taxon>Arecaceae</taxon>
        <taxon>Arecoideae</taxon>
        <taxon>Cocoseae</taxon>
        <taxon>Elaeidinae</taxon>
        <taxon>Elaeis</taxon>
    </lineage>
</organism>
<dbReference type="PANTHER" id="PTHR24015">
    <property type="entry name" value="OS07G0578800 PROTEIN-RELATED"/>
    <property type="match status" value="1"/>
</dbReference>
<dbReference type="Pfam" id="PF13041">
    <property type="entry name" value="PPR_2"/>
    <property type="match status" value="3"/>
</dbReference>
<dbReference type="InterPro" id="IPR002885">
    <property type="entry name" value="PPR_rpt"/>
</dbReference>
<dbReference type="OrthoDB" id="728902at2759"/>
<dbReference type="Pfam" id="PF20431">
    <property type="entry name" value="E_motif"/>
    <property type="match status" value="1"/>
</dbReference>
<dbReference type="Gene3D" id="1.25.40.10">
    <property type="entry name" value="Tetratricopeptide repeat domain"/>
    <property type="match status" value="6"/>
</dbReference>
<accession>A0A6J0PSH0</accession>
<dbReference type="KEGG" id="egu:105059205"/>
<dbReference type="RefSeq" id="XP_073106119.1">
    <property type="nucleotide sequence ID" value="XM_073250018.1"/>
</dbReference>
<feature type="repeat" description="PPR" evidence="2">
    <location>
        <begin position="492"/>
        <end position="526"/>
    </location>
</feature>
<dbReference type="Pfam" id="PF01535">
    <property type="entry name" value="PPR"/>
    <property type="match status" value="7"/>
</dbReference>
<dbReference type="NCBIfam" id="TIGR00756">
    <property type="entry name" value="PPR"/>
    <property type="match status" value="3"/>
</dbReference>
<protein>
    <submittedName>
        <fullName evidence="4">Pentatricopeptide repeat-containing protein At3g50420</fullName>
    </submittedName>
</protein>
<dbReference type="GO" id="GO:0099402">
    <property type="term" value="P:plant organ development"/>
    <property type="evidence" value="ECO:0007669"/>
    <property type="project" value="UniProtKB-ARBA"/>
</dbReference>
<dbReference type="GO" id="GO:0009451">
    <property type="term" value="P:RNA modification"/>
    <property type="evidence" value="ECO:0007669"/>
    <property type="project" value="InterPro"/>
</dbReference>
<dbReference type="InParanoid" id="A0A6J0PSH0"/>
<evidence type="ECO:0000313" key="4">
    <source>
        <dbReference type="RefSeq" id="XP_019711034.1"/>
    </source>
</evidence>
<gene>
    <name evidence="4" type="primary">LOC105059205</name>
</gene>
<feature type="repeat" description="PPR" evidence="2">
    <location>
        <begin position="185"/>
        <end position="219"/>
    </location>
</feature>
<proteinExistence type="predicted"/>
<dbReference type="FunFam" id="1.25.40.10:FF:000158">
    <property type="entry name" value="pentatricopeptide repeat-containing protein At2g33680"/>
    <property type="match status" value="1"/>
</dbReference>
<dbReference type="InterPro" id="IPR046848">
    <property type="entry name" value="E_motif"/>
</dbReference>